<evidence type="ECO:0000313" key="1">
    <source>
        <dbReference type="EMBL" id="SDA55838.1"/>
    </source>
</evidence>
<name>A0A1G5WCJ8_9BACT</name>
<dbReference type="Proteomes" id="UP000198756">
    <property type="component" value="Unassembled WGS sequence"/>
</dbReference>
<reference evidence="2" key="1">
    <citation type="submission" date="2016-10" db="EMBL/GenBank/DDBJ databases">
        <authorList>
            <person name="Varghese N."/>
            <person name="Submissions S."/>
        </authorList>
    </citation>
    <scope>NUCLEOTIDE SEQUENCE [LARGE SCALE GENOMIC DNA]</scope>
    <source>
        <strain evidence="2">DSM 22703</strain>
    </source>
</reference>
<dbReference type="EMBL" id="FMXE01000006">
    <property type="protein sequence ID" value="SDA55838.1"/>
    <property type="molecule type" value="Genomic_DNA"/>
</dbReference>
<protein>
    <recommendedName>
        <fullName evidence="3">6-bladed beta-propeller protein</fullName>
    </recommendedName>
</protein>
<sequence>MNLRRIHFVFFVFTCCILSACQFEKSEKAQLCQFDSSVASFERSENLEIIPPDDFGGTIRSSFIFQDTLIYILADKPRFDIKIVDLRNRQFVGEVPLDPNFFDSPAGVQVISKDSIFVSDFNFPTIRLINSQGEVLNTYNLYEEDLWEMPKEGFANFGLYGGFGLGFQYIPERNSFLVPLRQMDQWYFVKEKKNFPAIGEYSLETQDFVRVFGKYEGLYASEENFLFPFYLSHPILERVDNRIILSFSMDPNLYIYSLDGEFIEKKCGSIAEFELGEPLRYDMNDYDSDGIMNFNKGNSYFGDFFYVKGAEQFVRVYWKCEKGKEGECKSKQAFALIFDRDVNLVEVRKTKEIFEGDAFSYQVPYQNGFLSKLATRESDDQFILNLYYRLDK</sequence>
<accession>A0A1G5WCJ8</accession>
<dbReference type="RefSeq" id="WP_092728874.1">
    <property type="nucleotide sequence ID" value="NZ_FMXE01000006.1"/>
</dbReference>
<dbReference type="OrthoDB" id="821992at2"/>
<dbReference type="Pfam" id="PF13970">
    <property type="entry name" value="DUF4221"/>
    <property type="match status" value="1"/>
</dbReference>
<dbReference type="AlphaFoldDB" id="A0A1G5WCJ8"/>
<gene>
    <name evidence="1" type="ORF">SAMN03080617_01029</name>
</gene>
<dbReference type="STRING" id="279824.SAMN03080617_01029"/>
<dbReference type="PROSITE" id="PS51257">
    <property type="entry name" value="PROKAR_LIPOPROTEIN"/>
    <property type="match status" value="1"/>
</dbReference>
<dbReference type="InterPro" id="IPR025316">
    <property type="entry name" value="DUF4221"/>
</dbReference>
<evidence type="ECO:0000313" key="2">
    <source>
        <dbReference type="Proteomes" id="UP000198756"/>
    </source>
</evidence>
<evidence type="ECO:0008006" key="3">
    <source>
        <dbReference type="Google" id="ProtNLM"/>
    </source>
</evidence>
<keyword evidence="2" id="KW-1185">Reference proteome</keyword>
<organism evidence="1 2">
    <name type="scientific">Algoriphagus alkaliphilus</name>
    <dbReference type="NCBI Taxonomy" id="279824"/>
    <lineage>
        <taxon>Bacteria</taxon>
        <taxon>Pseudomonadati</taxon>
        <taxon>Bacteroidota</taxon>
        <taxon>Cytophagia</taxon>
        <taxon>Cytophagales</taxon>
        <taxon>Cyclobacteriaceae</taxon>
        <taxon>Algoriphagus</taxon>
    </lineage>
</organism>
<proteinExistence type="predicted"/>
<dbReference type="SUPFAM" id="SSF101898">
    <property type="entry name" value="NHL repeat"/>
    <property type="match status" value="1"/>
</dbReference>